<sequence length="36" mass="3982">MDKDIDIYQLAHMAAGIPVIDLRSMEYSEATIPGCL</sequence>
<accession>A0A9D3AX37</accession>
<dbReference type="Proteomes" id="UP000798488">
    <property type="component" value="Unassembled WGS sequence"/>
</dbReference>
<protein>
    <submittedName>
        <fullName evidence="1">Uncharacterized protein</fullName>
    </submittedName>
</protein>
<reference evidence="1" key="1">
    <citation type="submission" date="2016-02" db="EMBL/GenBank/DDBJ databases">
        <title>Draft Genome Sequence of Sporotomaculum syntrophicum Strain FB, a Syntrophic Benzoate Degrader.</title>
        <authorList>
            <person name="Nobu M.K."/>
            <person name="Narihiro T."/>
            <person name="Qiu Y.-L."/>
            <person name="Ohashi A."/>
            <person name="Liu W.-T."/>
            <person name="Yuji S."/>
        </authorList>
    </citation>
    <scope>NUCLEOTIDE SEQUENCE</scope>
    <source>
        <strain evidence="1">FB</strain>
    </source>
</reference>
<comment type="caution">
    <text evidence="1">The sequence shown here is derived from an EMBL/GenBank/DDBJ whole genome shotgun (WGS) entry which is preliminary data.</text>
</comment>
<organism evidence="1 2">
    <name type="scientific">Sporotomaculum syntrophicum</name>
    <dbReference type="NCBI Taxonomy" id="182264"/>
    <lineage>
        <taxon>Bacteria</taxon>
        <taxon>Bacillati</taxon>
        <taxon>Bacillota</taxon>
        <taxon>Clostridia</taxon>
        <taxon>Eubacteriales</taxon>
        <taxon>Desulfallaceae</taxon>
        <taxon>Sporotomaculum</taxon>
    </lineage>
</organism>
<evidence type="ECO:0000313" key="2">
    <source>
        <dbReference type="Proteomes" id="UP000798488"/>
    </source>
</evidence>
<evidence type="ECO:0000313" key="1">
    <source>
        <dbReference type="EMBL" id="KAF1084597.1"/>
    </source>
</evidence>
<keyword evidence="2" id="KW-1185">Reference proteome</keyword>
<dbReference type="EMBL" id="LSRS01000005">
    <property type="protein sequence ID" value="KAF1084597.1"/>
    <property type="molecule type" value="Genomic_DNA"/>
</dbReference>
<gene>
    <name evidence="1" type="ORF">SPSYN_02375</name>
</gene>
<name>A0A9D3AX37_9FIRM</name>
<proteinExistence type="predicted"/>
<dbReference type="AlphaFoldDB" id="A0A9D3AX37"/>